<name>A0A167C3C1_9GAMM</name>
<dbReference type="SUPFAM" id="SSF110710">
    <property type="entry name" value="TTHA0583/YokD-like"/>
    <property type="match status" value="1"/>
</dbReference>
<evidence type="ECO:0000256" key="1">
    <source>
        <dbReference type="ARBA" id="ARBA00006383"/>
    </source>
</evidence>
<proteinExistence type="inferred from homology"/>
<evidence type="ECO:0000256" key="4">
    <source>
        <dbReference type="ARBA" id="ARBA00023315"/>
    </source>
</evidence>
<keyword evidence="3 5" id="KW-0808">Transferase</keyword>
<protein>
    <recommendedName>
        <fullName evidence="2 5">Aminoglycoside N(3)-acetyltransferase</fullName>
        <ecNumber evidence="5">2.3.1.-</ecNumber>
    </recommendedName>
</protein>
<dbReference type="InterPro" id="IPR003679">
    <property type="entry name" value="Amioglycoside_AcTrfase"/>
</dbReference>
<keyword evidence="5" id="KW-0046">Antibiotic resistance</keyword>
<dbReference type="InterPro" id="IPR028345">
    <property type="entry name" value="Antibiotic_NAT-like"/>
</dbReference>
<accession>A0A167C3C1</accession>
<comment type="catalytic activity">
    <reaction evidence="5">
        <text>a 2-deoxystreptamine antibiotic + acetyl-CoA = an N(3)-acetyl-2-deoxystreptamine antibiotic + CoA + H(+)</text>
        <dbReference type="Rhea" id="RHEA:12665"/>
        <dbReference type="ChEBI" id="CHEBI:15378"/>
        <dbReference type="ChEBI" id="CHEBI:57287"/>
        <dbReference type="ChEBI" id="CHEBI:57288"/>
        <dbReference type="ChEBI" id="CHEBI:57921"/>
        <dbReference type="ChEBI" id="CHEBI:77452"/>
        <dbReference type="EC" id="2.3.1.81"/>
    </reaction>
</comment>
<dbReference type="PANTHER" id="PTHR11104">
    <property type="entry name" value="AMINOGLYCOSIDE N3-ACETYLTRANSFERASE"/>
    <property type="match status" value="1"/>
</dbReference>
<dbReference type="OrthoDB" id="7330654at2"/>
<comment type="caution">
    <text evidence="6">The sequence shown here is derived from an EMBL/GenBank/DDBJ whole genome shotgun (WGS) entry which is preliminary data.</text>
</comment>
<dbReference type="Pfam" id="PF02522">
    <property type="entry name" value="Antibiotic_NAT"/>
    <property type="match status" value="1"/>
</dbReference>
<dbReference type="GO" id="GO:0046677">
    <property type="term" value="P:response to antibiotic"/>
    <property type="evidence" value="ECO:0007669"/>
    <property type="project" value="UniProtKB-KW"/>
</dbReference>
<evidence type="ECO:0000256" key="2">
    <source>
        <dbReference type="ARBA" id="ARBA00012882"/>
    </source>
</evidence>
<dbReference type="PANTHER" id="PTHR11104:SF0">
    <property type="entry name" value="SPBETA PROPHAGE-DERIVED AMINOGLYCOSIDE N(3')-ACETYLTRANSFERASE-LIKE PROTEIN YOKD"/>
    <property type="match status" value="1"/>
</dbReference>
<evidence type="ECO:0000256" key="5">
    <source>
        <dbReference type="RuleBase" id="RU365031"/>
    </source>
</evidence>
<sequence>MTFDKWLEDTLFRPMNVNNQSTIMVHSAFKQLSKQDVQIESFCQFLQRYFFEGNVIMPTMTWRTVTPEKNTFDLRTTPSHTGVLSEIFRTQFATHRSLHPTHSVSAWGKAAQVLTASHHLASGPCSENSPYGIIENSDLLSNTYILCLGVALESCTYIHHFEELFAPDIYLEDTKEAYTLIDHNAHNVEYLAQRHTKRVRDFHQFGLPLFQNKDLLLAQYGNCDITLVRAKALSKLIRTSFAISPMATLAHAAYQTELS</sequence>
<dbReference type="EMBL" id="AUXZ01000104">
    <property type="protein sequence ID" value="KZN47188.1"/>
    <property type="molecule type" value="Genomic_DNA"/>
</dbReference>
<gene>
    <name evidence="6" type="ORF">N476_23705</name>
</gene>
<dbReference type="EC" id="2.3.1.-" evidence="5"/>
<keyword evidence="4 5" id="KW-0012">Acyltransferase</keyword>
<evidence type="ECO:0000256" key="3">
    <source>
        <dbReference type="ARBA" id="ARBA00022679"/>
    </source>
</evidence>
<dbReference type="GO" id="GO:0046353">
    <property type="term" value="F:aminoglycoside 3-N-acetyltransferase activity"/>
    <property type="evidence" value="ECO:0007669"/>
    <property type="project" value="UniProtKB-EC"/>
</dbReference>
<dbReference type="Proteomes" id="UP000076503">
    <property type="component" value="Unassembled WGS sequence"/>
</dbReference>
<comment type="similarity">
    <text evidence="1 5">Belongs to the antibiotic N-acetyltransferase family.</text>
</comment>
<dbReference type="RefSeq" id="WP_063363434.1">
    <property type="nucleotide sequence ID" value="NZ_AUXZ01000104.1"/>
</dbReference>
<dbReference type="PATRIC" id="fig|1365251.3.peg.4213"/>
<reference evidence="6 7" key="1">
    <citation type="submission" date="2013-07" db="EMBL/GenBank/DDBJ databases">
        <title>Comparative Genomic and Metabolomic Analysis of Twelve Strains of Pseudoalteromonas luteoviolacea.</title>
        <authorList>
            <person name="Vynne N.G."/>
            <person name="Mansson M."/>
            <person name="Gram L."/>
        </authorList>
    </citation>
    <scope>NUCLEOTIDE SEQUENCE [LARGE SCALE GENOMIC DNA]</scope>
    <source>
        <strain evidence="6 7">H33</strain>
    </source>
</reference>
<dbReference type="AlphaFoldDB" id="A0A167C3C1"/>
<organism evidence="6 7">
    <name type="scientific">Pseudoalteromonas luteoviolacea H33</name>
    <dbReference type="NCBI Taxonomy" id="1365251"/>
    <lineage>
        <taxon>Bacteria</taxon>
        <taxon>Pseudomonadati</taxon>
        <taxon>Pseudomonadota</taxon>
        <taxon>Gammaproteobacteria</taxon>
        <taxon>Alteromonadales</taxon>
        <taxon>Pseudoalteromonadaceae</taxon>
        <taxon>Pseudoalteromonas</taxon>
    </lineage>
</organism>
<evidence type="ECO:0000313" key="6">
    <source>
        <dbReference type="EMBL" id="KZN47188.1"/>
    </source>
</evidence>
<evidence type="ECO:0000313" key="7">
    <source>
        <dbReference type="Proteomes" id="UP000076503"/>
    </source>
</evidence>